<keyword evidence="2" id="KW-0813">Transport</keyword>
<evidence type="ECO:0000313" key="13">
    <source>
        <dbReference type="EMBL" id="CAF2152010.1"/>
    </source>
</evidence>
<reference evidence="9" key="1">
    <citation type="submission" date="2021-02" db="EMBL/GenBank/DDBJ databases">
        <authorList>
            <person name="Nowell W R."/>
        </authorList>
    </citation>
    <scope>NUCLEOTIDE SEQUENCE</scope>
</reference>
<dbReference type="Proteomes" id="UP000663824">
    <property type="component" value="Unassembled WGS sequence"/>
</dbReference>
<sequence length="135" mass="14625">MSFCIKPENGKDKVMFLTSDDLSSPSTIKLKDDEQFDPWEQHGLVLPNGSINWNCPCLGGMASGPCGLVFRRAFTCFHNSDANSKGSECFTEFSSLTQCFAKYPNLYGSKNKSSTSQPTTTSATTAIADALSSQT</sequence>
<dbReference type="Proteomes" id="UP000681720">
    <property type="component" value="Unassembled WGS sequence"/>
</dbReference>
<keyword evidence="7" id="KW-1015">Disulfide bond</keyword>
<evidence type="ECO:0000313" key="18">
    <source>
        <dbReference type="Proteomes" id="UP000663855"/>
    </source>
</evidence>
<comment type="subcellular location">
    <subcellularLocation>
        <location evidence="1">Mitochondrion</location>
    </subcellularLocation>
</comment>
<evidence type="ECO:0000256" key="8">
    <source>
        <dbReference type="ARBA" id="ARBA00023284"/>
    </source>
</evidence>
<evidence type="ECO:0000256" key="5">
    <source>
        <dbReference type="ARBA" id="ARBA00023010"/>
    </source>
</evidence>
<protein>
    <recommendedName>
        <fullName evidence="20">Mitochondrial intermembrane space import and assembly protein 40</fullName>
    </recommendedName>
</protein>
<gene>
    <name evidence="15" type="ORF">BYL167_LOCUS2418</name>
    <name evidence="9" type="ORF">CJN711_LOCUS18056</name>
    <name evidence="16" type="ORF">GIL414_LOCUS2051</name>
    <name evidence="10" type="ORF">KQP761_LOCUS23833</name>
    <name evidence="13" type="ORF">MBJ925_LOCUS31424</name>
    <name evidence="17" type="ORF">OVN521_LOCUS29040</name>
    <name evidence="14" type="ORF">UXM345_LOCUS4039</name>
    <name evidence="12" type="ORF">WKI299_LOCUS10963</name>
    <name evidence="11" type="ORF">XDN619_LOCUS8095</name>
</gene>
<dbReference type="EMBL" id="CAJNOV010008440">
    <property type="protein sequence ID" value="CAF1323473.1"/>
    <property type="molecule type" value="Genomic_DNA"/>
</dbReference>
<dbReference type="Proteomes" id="UP000663842">
    <property type="component" value="Unassembled WGS sequence"/>
</dbReference>
<dbReference type="InterPro" id="IPR039289">
    <property type="entry name" value="CHCHD4"/>
</dbReference>
<evidence type="ECO:0000313" key="19">
    <source>
        <dbReference type="Proteomes" id="UP000663866"/>
    </source>
</evidence>
<keyword evidence="3" id="KW-0653">Protein transport</keyword>
<dbReference type="OrthoDB" id="7481291at2759"/>
<dbReference type="PANTHER" id="PTHR21622">
    <property type="entry name" value="COILED-COIL-HELIX-COILED-COIL-HELIX DOMAIN CONTAINING 4"/>
    <property type="match status" value="1"/>
</dbReference>
<keyword evidence="8" id="KW-0676">Redox-active center</keyword>
<dbReference type="Proteomes" id="UP000663856">
    <property type="component" value="Unassembled WGS sequence"/>
</dbReference>
<evidence type="ECO:0000313" key="16">
    <source>
        <dbReference type="EMBL" id="CAF3818096.1"/>
    </source>
</evidence>
<evidence type="ECO:0000313" key="10">
    <source>
        <dbReference type="EMBL" id="CAF1614612.1"/>
    </source>
</evidence>
<keyword evidence="6" id="KW-0496">Mitochondrion</keyword>
<dbReference type="GO" id="GO:0005758">
    <property type="term" value="C:mitochondrial intermembrane space"/>
    <property type="evidence" value="ECO:0007669"/>
    <property type="project" value="TreeGrafter"/>
</dbReference>
<dbReference type="EMBL" id="CAJOBH010000420">
    <property type="protein sequence ID" value="CAF3790431.1"/>
    <property type="molecule type" value="Genomic_DNA"/>
</dbReference>
<evidence type="ECO:0000256" key="7">
    <source>
        <dbReference type="ARBA" id="ARBA00023157"/>
    </source>
</evidence>
<dbReference type="EMBL" id="CAJOBG010008760">
    <property type="protein sequence ID" value="CAF4251306.1"/>
    <property type="molecule type" value="Genomic_DNA"/>
</dbReference>
<dbReference type="EMBL" id="CAJOBF010000271">
    <property type="protein sequence ID" value="CAF3787758.1"/>
    <property type="molecule type" value="Genomic_DNA"/>
</dbReference>
<dbReference type="Proteomes" id="UP000663834">
    <property type="component" value="Unassembled WGS sequence"/>
</dbReference>
<proteinExistence type="predicted"/>
<evidence type="ECO:0000256" key="4">
    <source>
        <dbReference type="ARBA" id="ARBA00023002"/>
    </source>
</evidence>
<evidence type="ECO:0000313" key="17">
    <source>
        <dbReference type="EMBL" id="CAF4251306.1"/>
    </source>
</evidence>
<dbReference type="EMBL" id="CAJNRE010017169">
    <property type="protein sequence ID" value="CAF2152010.1"/>
    <property type="molecule type" value="Genomic_DNA"/>
</dbReference>
<evidence type="ECO:0000256" key="2">
    <source>
        <dbReference type="ARBA" id="ARBA00022448"/>
    </source>
</evidence>
<dbReference type="EMBL" id="CAJOBJ010000373">
    <property type="protein sequence ID" value="CAF3818096.1"/>
    <property type="molecule type" value="Genomic_DNA"/>
</dbReference>
<evidence type="ECO:0000256" key="6">
    <source>
        <dbReference type="ARBA" id="ARBA00023128"/>
    </source>
</evidence>
<evidence type="ECO:0000313" key="12">
    <source>
        <dbReference type="EMBL" id="CAF2054762.1"/>
    </source>
</evidence>
<keyword evidence="19" id="KW-1185">Reference proteome</keyword>
<dbReference type="GO" id="GO:0015035">
    <property type="term" value="F:protein-disulfide reductase activity"/>
    <property type="evidence" value="ECO:0007669"/>
    <property type="project" value="InterPro"/>
</dbReference>
<comment type="caution">
    <text evidence="9">The sequence shown here is derived from an EMBL/GenBank/DDBJ whole genome shotgun (WGS) entry which is preliminary data.</text>
</comment>
<dbReference type="Proteomes" id="UP000663855">
    <property type="component" value="Unassembled WGS sequence"/>
</dbReference>
<evidence type="ECO:0000256" key="3">
    <source>
        <dbReference type="ARBA" id="ARBA00022927"/>
    </source>
</evidence>
<dbReference type="Proteomes" id="UP000663887">
    <property type="component" value="Unassembled WGS sequence"/>
</dbReference>
<evidence type="ECO:0000256" key="1">
    <source>
        <dbReference type="ARBA" id="ARBA00004173"/>
    </source>
</evidence>
<dbReference type="Proteomes" id="UP000663866">
    <property type="component" value="Unassembled WGS sequence"/>
</dbReference>
<dbReference type="EMBL" id="CAJNRG010002548">
    <property type="protein sequence ID" value="CAF2048600.1"/>
    <property type="molecule type" value="Genomic_DNA"/>
</dbReference>
<evidence type="ECO:0000313" key="11">
    <source>
        <dbReference type="EMBL" id="CAF2048600.1"/>
    </source>
</evidence>
<keyword evidence="4" id="KW-0560">Oxidoreductase</keyword>
<evidence type="ECO:0000313" key="15">
    <source>
        <dbReference type="EMBL" id="CAF3790431.1"/>
    </source>
</evidence>
<keyword evidence="5" id="KW-0811">Translocation</keyword>
<evidence type="ECO:0000313" key="14">
    <source>
        <dbReference type="EMBL" id="CAF3787758.1"/>
    </source>
</evidence>
<dbReference type="PANTHER" id="PTHR21622:SF0">
    <property type="entry name" value="COILED-COIL-HELIX-COILED-COIL-HELIX DOMAIN CONTAINING 4"/>
    <property type="match status" value="1"/>
</dbReference>
<evidence type="ECO:0000313" key="9">
    <source>
        <dbReference type="EMBL" id="CAF1323473.1"/>
    </source>
</evidence>
<dbReference type="AlphaFoldDB" id="A0A815FAG3"/>
<dbReference type="EMBL" id="CAJNRF010003996">
    <property type="protein sequence ID" value="CAF2054762.1"/>
    <property type="molecule type" value="Genomic_DNA"/>
</dbReference>
<accession>A0A815FAG3</accession>
<dbReference type="GO" id="GO:0045041">
    <property type="term" value="P:protein import into mitochondrial intermembrane space"/>
    <property type="evidence" value="ECO:0007669"/>
    <property type="project" value="InterPro"/>
</dbReference>
<organism evidence="9 18">
    <name type="scientific">Rotaria magnacalcarata</name>
    <dbReference type="NCBI Taxonomy" id="392030"/>
    <lineage>
        <taxon>Eukaryota</taxon>
        <taxon>Metazoa</taxon>
        <taxon>Spiralia</taxon>
        <taxon>Gnathifera</taxon>
        <taxon>Rotifera</taxon>
        <taxon>Eurotatoria</taxon>
        <taxon>Bdelloidea</taxon>
        <taxon>Philodinida</taxon>
        <taxon>Philodinidae</taxon>
        <taxon>Rotaria</taxon>
    </lineage>
</organism>
<dbReference type="Proteomes" id="UP000681967">
    <property type="component" value="Unassembled WGS sequence"/>
</dbReference>
<name>A0A815FAG3_9BILA</name>
<dbReference type="EMBL" id="CAJNOW010012793">
    <property type="protein sequence ID" value="CAF1614612.1"/>
    <property type="molecule type" value="Genomic_DNA"/>
</dbReference>
<evidence type="ECO:0008006" key="20">
    <source>
        <dbReference type="Google" id="ProtNLM"/>
    </source>
</evidence>
<dbReference type="Gene3D" id="1.10.287.2900">
    <property type="match status" value="1"/>
</dbReference>